<dbReference type="InterPro" id="IPR036721">
    <property type="entry name" value="RCK_C_sf"/>
</dbReference>
<sequence>MNIGGVIRGKEVIIPNGDTRIQPNDRVVVFALPSGIKKVEKMFL</sequence>
<dbReference type="RefSeq" id="WP_227625562.1">
    <property type="nucleotide sequence ID" value="NZ_BAZW01000010.1"/>
</dbReference>
<proteinExistence type="predicted"/>
<protein>
    <submittedName>
        <fullName evidence="2">Trk system potassium uptake protein TrkA</fullName>
    </submittedName>
</protein>
<evidence type="ECO:0000259" key="1">
    <source>
        <dbReference type="PROSITE" id="PS51202"/>
    </source>
</evidence>
<dbReference type="InterPro" id="IPR006037">
    <property type="entry name" value="RCK_C"/>
</dbReference>
<organism evidence="2 3">
    <name type="scientific">Geofilum rubicundum JCM 15548</name>
    <dbReference type="NCBI Taxonomy" id="1236989"/>
    <lineage>
        <taxon>Bacteria</taxon>
        <taxon>Pseudomonadati</taxon>
        <taxon>Bacteroidota</taxon>
        <taxon>Bacteroidia</taxon>
        <taxon>Marinilabiliales</taxon>
        <taxon>Marinilabiliaceae</taxon>
        <taxon>Geofilum</taxon>
    </lineage>
</organism>
<dbReference type="PROSITE" id="PS51202">
    <property type="entry name" value="RCK_C"/>
    <property type="match status" value="1"/>
</dbReference>
<evidence type="ECO:0000313" key="3">
    <source>
        <dbReference type="Proteomes" id="UP000032900"/>
    </source>
</evidence>
<dbReference type="Pfam" id="PF02080">
    <property type="entry name" value="TrkA_C"/>
    <property type="match status" value="1"/>
</dbReference>
<comment type="caution">
    <text evidence="2">The sequence shown here is derived from an EMBL/GenBank/DDBJ whole genome shotgun (WGS) entry which is preliminary data.</text>
</comment>
<dbReference type="Gene3D" id="3.30.70.1450">
    <property type="entry name" value="Regulator of K+ conductance, C-terminal domain"/>
    <property type="match status" value="1"/>
</dbReference>
<reference evidence="2 3" key="1">
    <citation type="journal article" date="2015" name="Microbes Environ.">
        <title>Distribution and evolution of nitrogen fixation genes in the phylum bacteroidetes.</title>
        <authorList>
            <person name="Inoue J."/>
            <person name="Oshima K."/>
            <person name="Suda W."/>
            <person name="Sakamoto M."/>
            <person name="Iino T."/>
            <person name="Noda S."/>
            <person name="Hongoh Y."/>
            <person name="Hattori M."/>
            <person name="Ohkuma M."/>
        </authorList>
    </citation>
    <scope>NUCLEOTIDE SEQUENCE [LARGE SCALE GENOMIC DNA]</scope>
    <source>
        <strain evidence="2">JCM 15548</strain>
    </source>
</reference>
<dbReference type="AlphaFoldDB" id="A0A0E9LW67"/>
<keyword evidence="3" id="KW-1185">Reference proteome</keyword>
<dbReference type="GO" id="GO:0008324">
    <property type="term" value="F:monoatomic cation transmembrane transporter activity"/>
    <property type="evidence" value="ECO:0007669"/>
    <property type="project" value="InterPro"/>
</dbReference>
<name>A0A0E9LW67_9BACT</name>
<dbReference type="Proteomes" id="UP000032900">
    <property type="component" value="Unassembled WGS sequence"/>
</dbReference>
<feature type="domain" description="RCK C-terminal" evidence="1">
    <location>
        <begin position="1"/>
        <end position="44"/>
    </location>
</feature>
<dbReference type="SUPFAM" id="SSF116726">
    <property type="entry name" value="TrkA C-terminal domain-like"/>
    <property type="match status" value="1"/>
</dbReference>
<dbReference type="STRING" id="1236989.JCM15548_11747"/>
<dbReference type="GO" id="GO:0006813">
    <property type="term" value="P:potassium ion transport"/>
    <property type="evidence" value="ECO:0007669"/>
    <property type="project" value="InterPro"/>
</dbReference>
<dbReference type="EMBL" id="BAZW01000010">
    <property type="protein sequence ID" value="GAO29548.1"/>
    <property type="molecule type" value="Genomic_DNA"/>
</dbReference>
<evidence type="ECO:0000313" key="2">
    <source>
        <dbReference type="EMBL" id="GAO29548.1"/>
    </source>
</evidence>
<gene>
    <name evidence="2" type="ORF">JCM15548_11747</name>
</gene>
<accession>A0A0E9LW67</accession>